<evidence type="ECO:0000256" key="7">
    <source>
        <dbReference type="SAM" id="Phobius"/>
    </source>
</evidence>
<feature type="transmembrane region" description="Helical" evidence="7">
    <location>
        <begin position="21"/>
        <end position="41"/>
    </location>
</feature>
<dbReference type="RefSeq" id="WP_243478103.1">
    <property type="nucleotide sequence ID" value="NZ_CP063982.1"/>
</dbReference>
<protein>
    <recommendedName>
        <fullName evidence="2">glycerophosphodiester phosphodiesterase</fullName>
        <ecNumber evidence="2">3.1.4.46</ecNumber>
    </recommendedName>
</protein>
<keyword evidence="10" id="KW-1185">Reference proteome</keyword>
<keyword evidence="7" id="KW-0472">Membrane</keyword>
<dbReference type="Pfam" id="PF03009">
    <property type="entry name" value="GDPD"/>
    <property type="match status" value="1"/>
</dbReference>
<keyword evidence="5 9" id="KW-0378">Hydrolase</keyword>
<gene>
    <name evidence="9" type="primary">glpQ</name>
    <name evidence="9" type="ORF">DHf2319_10445</name>
</gene>
<reference evidence="9 10" key="1">
    <citation type="submission" date="2020-11" db="EMBL/GenBank/DDBJ databases">
        <title>Algicoccus daihaiensis sp.nov., isolated from Daihai Lake in Inner Mongolia.</title>
        <authorList>
            <person name="Kai J."/>
        </authorList>
    </citation>
    <scope>NUCLEOTIDE SEQUENCE [LARGE SCALE GENOMIC DNA]</scope>
    <source>
        <strain evidence="10">f23</strain>
    </source>
</reference>
<evidence type="ECO:0000313" key="9">
    <source>
        <dbReference type="EMBL" id="UOD49857.1"/>
    </source>
</evidence>
<dbReference type="EMBL" id="CP063982">
    <property type="protein sequence ID" value="UOD49857.1"/>
    <property type="molecule type" value="Genomic_DNA"/>
</dbReference>
<name>A0ABY4AHU0_9BURK</name>
<keyword evidence="7" id="KW-0812">Transmembrane</keyword>
<dbReference type="InterPro" id="IPR030395">
    <property type="entry name" value="GP_PDE_dom"/>
</dbReference>
<evidence type="ECO:0000256" key="6">
    <source>
        <dbReference type="ARBA" id="ARBA00047512"/>
    </source>
</evidence>
<keyword evidence="3" id="KW-0732">Signal</keyword>
<dbReference type="CDD" id="cd08600">
    <property type="entry name" value="GDPD_EcGlpQ_like"/>
    <property type="match status" value="1"/>
</dbReference>
<dbReference type="PROSITE" id="PS51704">
    <property type="entry name" value="GP_PDE"/>
    <property type="match status" value="1"/>
</dbReference>
<evidence type="ECO:0000256" key="1">
    <source>
        <dbReference type="ARBA" id="ARBA00007277"/>
    </source>
</evidence>
<evidence type="ECO:0000256" key="2">
    <source>
        <dbReference type="ARBA" id="ARBA00012247"/>
    </source>
</evidence>
<dbReference type="EC" id="3.1.4.46" evidence="2"/>
<feature type="domain" description="GP-PDE" evidence="8">
    <location>
        <begin position="45"/>
        <end position="368"/>
    </location>
</feature>
<dbReference type="NCBIfam" id="NF008354">
    <property type="entry name" value="PRK11143.1"/>
    <property type="match status" value="1"/>
</dbReference>
<accession>A0ABY4AHU0</accession>
<comment type="catalytic activity">
    <reaction evidence="6">
        <text>a sn-glycero-3-phosphodiester + H2O = an alcohol + sn-glycerol 3-phosphate + H(+)</text>
        <dbReference type="Rhea" id="RHEA:12969"/>
        <dbReference type="ChEBI" id="CHEBI:15377"/>
        <dbReference type="ChEBI" id="CHEBI:15378"/>
        <dbReference type="ChEBI" id="CHEBI:30879"/>
        <dbReference type="ChEBI" id="CHEBI:57597"/>
        <dbReference type="ChEBI" id="CHEBI:83408"/>
        <dbReference type="EC" id="3.1.4.46"/>
    </reaction>
</comment>
<proteinExistence type="inferred from homology"/>
<evidence type="ECO:0000256" key="5">
    <source>
        <dbReference type="ARBA" id="ARBA00022801"/>
    </source>
</evidence>
<dbReference type="Proteomes" id="UP000831607">
    <property type="component" value="Chromosome"/>
</dbReference>
<organism evidence="9 10">
    <name type="scientific">Orrella daihaiensis</name>
    <dbReference type="NCBI Taxonomy" id="2782176"/>
    <lineage>
        <taxon>Bacteria</taxon>
        <taxon>Pseudomonadati</taxon>
        <taxon>Pseudomonadota</taxon>
        <taxon>Betaproteobacteria</taxon>
        <taxon>Burkholderiales</taxon>
        <taxon>Alcaligenaceae</taxon>
        <taxon>Orrella</taxon>
    </lineage>
</organism>
<dbReference type="GO" id="GO:0008889">
    <property type="term" value="F:glycerophosphodiester phosphodiesterase activity"/>
    <property type="evidence" value="ECO:0007669"/>
    <property type="project" value="UniProtKB-EC"/>
</dbReference>
<evidence type="ECO:0000256" key="3">
    <source>
        <dbReference type="ARBA" id="ARBA00022729"/>
    </source>
</evidence>
<evidence type="ECO:0000259" key="8">
    <source>
        <dbReference type="PROSITE" id="PS51704"/>
    </source>
</evidence>
<keyword evidence="4" id="KW-0319">Glycerol metabolism</keyword>
<dbReference type="PANTHER" id="PTHR43620:SF7">
    <property type="entry name" value="GLYCEROPHOSPHODIESTER PHOSPHODIESTERASE GDPD5-RELATED"/>
    <property type="match status" value="1"/>
</dbReference>
<sequence>MRYQSSRFFSSGVVSTCPKRAGAWSIRVLSGVLLMLFQMAALAQQIVIAHRGASGYLPEHTIAAKSMAHAMGADYLEQDLVMTRDGELVVLHDLYLDRVSDVATKFPERAREDGRHYVVDFTLDELRQIKITERRKTDNAADPTMAFPGRFGLHKSHFGIHTFAEELELIRELNRTTGKTVGIYPEIKSPSFHHQNGQDIAAATLQTLKDHGYTTNDGSVYLQSFDPHELKRVKTELMPQMQMDLPLVQLIARTNWKLTQERLPNGQWANYDYDWMLAPGAMEVIAQYADGIGPHIGMLFDSNDAKLAPNALVKQAQARGLVVHPYTVRADALPKGVNSIDELHELLFKQVGVDGVFTDFPDLAVQYLGR</sequence>
<dbReference type="PANTHER" id="PTHR43620">
    <property type="entry name" value="GLYCEROPHOSPHORYL DIESTER PHOSPHODIESTERASE"/>
    <property type="match status" value="1"/>
</dbReference>
<keyword evidence="7" id="KW-1133">Transmembrane helix</keyword>
<comment type="similarity">
    <text evidence="1">Belongs to the glycerophosphoryl diester phosphodiesterase family.</text>
</comment>
<dbReference type="SUPFAM" id="SSF51695">
    <property type="entry name" value="PLC-like phosphodiesterases"/>
    <property type="match status" value="1"/>
</dbReference>
<evidence type="ECO:0000256" key="4">
    <source>
        <dbReference type="ARBA" id="ARBA00022798"/>
    </source>
</evidence>
<dbReference type="InterPro" id="IPR017946">
    <property type="entry name" value="PLC-like_Pdiesterase_TIM-brl"/>
</dbReference>
<evidence type="ECO:0000313" key="10">
    <source>
        <dbReference type="Proteomes" id="UP000831607"/>
    </source>
</evidence>
<dbReference type="Gene3D" id="3.20.20.190">
    <property type="entry name" value="Phosphatidylinositol (PI) phosphodiesterase"/>
    <property type="match status" value="1"/>
</dbReference>